<dbReference type="OrthoDB" id="411372at2759"/>
<dbReference type="Pfam" id="PF01814">
    <property type="entry name" value="Hemerythrin"/>
    <property type="match status" value="1"/>
</dbReference>
<dbReference type="EMBL" id="JXTC01000379">
    <property type="protein sequence ID" value="PON59014.1"/>
    <property type="molecule type" value="Genomic_DNA"/>
</dbReference>
<keyword evidence="3" id="KW-1185">Reference proteome</keyword>
<organism evidence="2 3">
    <name type="scientific">Trema orientale</name>
    <name type="common">Charcoal tree</name>
    <name type="synonym">Celtis orientalis</name>
    <dbReference type="NCBI Taxonomy" id="63057"/>
    <lineage>
        <taxon>Eukaryota</taxon>
        <taxon>Viridiplantae</taxon>
        <taxon>Streptophyta</taxon>
        <taxon>Embryophyta</taxon>
        <taxon>Tracheophyta</taxon>
        <taxon>Spermatophyta</taxon>
        <taxon>Magnoliopsida</taxon>
        <taxon>eudicotyledons</taxon>
        <taxon>Gunneridae</taxon>
        <taxon>Pentapetalae</taxon>
        <taxon>rosids</taxon>
        <taxon>fabids</taxon>
        <taxon>Rosales</taxon>
        <taxon>Cannabaceae</taxon>
        <taxon>Trema</taxon>
    </lineage>
</organism>
<dbReference type="AlphaFoldDB" id="A0A2P5CDE6"/>
<dbReference type="CDD" id="cd12108">
    <property type="entry name" value="Hr-like"/>
    <property type="match status" value="1"/>
</dbReference>
<proteinExistence type="predicted"/>
<dbReference type="InterPro" id="IPR012312">
    <property type="entry name" value="Hemerythrin-like"/>
</dbReference>
<protein>
    <submittedName>
        <fullName evidence="2">Hemerythrin-like</fullName>
    </submittedName>
</protein>
<sequence length="241" mass="27152">MATPFPAAAGGGTVAVMACPVSPLDPSPSKTRFNDSALESPILIFLLFHKAIRSELDGLHRAAVALATNQESGADIRPLIERYQFLRKIYKHHCNAEDEVIFPALDIRVKNVARTYSLEHKGESVLFDQLFELLNSDMKNEESYWRELASCTAALQTSISQHMSKEEDQVLPLLIEKFSYEEQASLVWQFLCSIPVNMMAEFLPWLSSSISSDEHQDMCKLLGKVIPEEKLLQQVRALSWP</sequence>
<reference evidence="3" key="1">
    <citation type="submission" date="2016-06" db="EMBL/GenBank/DDBJ databases">
        <title>Parallel loss of symbiosis genes in relatives of nitrogen-fixing non-legume Parasponia.</title>
        <authorList>
            <person name="Van Velzen R."/>
            <person name="Holmer R."/>
            <person name="Bu F."/>
            <person name="Rutten L."/>
            <person name="Van Zeijl A."/>
            <person name="Liu W."/>
            <person name="Santuari L."/>
            <person name="Cao Q."/>
            <person name="Sharma T."/>
            <person name="Shen D."/>
            <person name="Roswanjaya Y."/>
            <person name="Wardhani T."/>
            <person name="Kalhor M.S."/>
            <person name="Jansen J."/>
            <person name="Van den Hoogen J."/>
            <person name="Gungor B."/>
            <person name="Hartog M."/>
            <person name="Hontelez J."/>
            <person name="Verver J."/>
            <person name="Yang W.-C."/>
            <person name="Schijlen E."/>
            <person name="Repin R."/>
            <person name="Schilthuizen M."/>
            <person name="Schranz E."/>
            <person name="Heidstra R."/>
            <person name="Miyata K."/>
            <person name="Fedorova E."/>
            <person name="Kohlen W."/>
            <person name="Bisseling T."/>
            <person name="Smit S."/>
            <person name="Geurts R."/>
        </authorList>
    </citation>
    <scope>NUCLEOTIDE SEQUENCE [LARGE SCALE GENOMIC DNA]</scope>
    <source>
        <strain evidence="3">cv. RG33-2</strain>
    </source>
</reference>
<feature type="domain" description="Hemerythrin-like" evidence="1">
    <location>
        <begin position="45"/>
        <end position="174"/>
    </location>
</feature>
<comment type="caution">
    <text evidence="2">The sequence shown here is derived from an EMBL/GenBank/DDBJ whole genome shotgun (WGS) entry which is preliminary data.</text>
</comment>
<accession>A0A2P5CDE6</accession>
<dbReference type="PANTHER" id="PTHR39966:SF1">
    <property type="entry name" value="HEMERYTHRIN-LIKE DOMAIN-CONTAINING PROTEIN"/>
    <property type="match status" value="1"/>
</dbReference>
<dbReference type="GO" id="GO:0005886">
    <property type="term" value="C:plasma membrane"/>
    <property type="evidence" value="ECO:0007669"/>
    <property type="project" value="TreeGrafter"/>
</dbReference>
<dbReference type="PANTHER" id="PTHR39966">
    <property type="entry name" value="BLL2471 PROTEIN-RELATED"/>
    <property type="match status" value="1"/>
</dbReference>
<dbReference type="InParanoid" id="A0A2P5CDE6"/>
<dbReference type="STRING" id="63057.A0A2P5CDE6"/>
<name>A0A2P5CDE6_TREOI</name>
<evidence type="ECO:0000259" key="1">
    <source>
        <dbReference type="Pfam" id="PF01814"/>
    </source>
</evidence>
<dbReference type="Proteomes" id="UP000237000">
    <property type="component" value="Unassembled WGS sequence"/>
</dbReference>
<evidence type="ECO:0000313" key="3">
    <source>
        <dbReference type="Proteomes" id="UP000237000"/>
    </source>
</evidence>
<evidence type="ECO:0000313" key="2">
    <source>
        <dbReference type="EMBL" id="PON59014.1"/>
    </source>
</evidence>
<dbReference type="Gene3D" id="1.20.120.520">
    <property type="entry name" value="nmb1532 protein domain like"/>
    <property type="match status" value="1"/>
</dbReference>
<gene>
    <name evidence="2" type="ORF">TorRG33x02_289280</name>
</gene>